<dbReference type="Gene3D" id="1.10.630.10">
    <property type="entry name" value="Cytochrome P450"/>
    <property type="match status" value="1"/>
</dbReference>
<evidence type="ECO:0000256" key="1">
    <source>
        <dbReference type="ARBA" id="ARBA00010617"/>
    </source>
</evidence>
<dbReference type="EMBL" id="SWDV01000048">
    <property type="protein sequence ID" value="TLX70655.1"/>
    <property type="molecule type" value="Genomic_DNA"/>
</dbReference>
<proteinExistence type="inferred from homology"/>
<gene>
    <name evidence="4" type="ORF">FAS41_27470</name>
</gene>
<dbReference type="InterPro" id="IPR017972">
    <property type="entry name" value="Cyt_P450_CS"/>
</dbReference>
<keyword evidence="3" id="KW-1133">Transmembrane helix</keyword>
<dbReference type="SUPFAM" id="SSF48264">
    <property type="entry name" value="Cytochrome P450"/>
    <property type="match status" value="1"/>
</dbReference>
<dbReference type="GO" id="GO:0004497">
    <property type="term" value="F:monooxygenase activity"/>
    <property type="evidence" value="ECO:0007669"/>
    <property type="project" value="UniProtKB-KW"/>
</dbReference>
<dbReference type="GO" id="GO:0020037">
    <property type="term" value="F:heme binding"/>
    <property type="evidence" value="ECO:0007669"/>
    <property type="project" value="InterPro"/>
</dbReference>
<dbReference type="InterPro" id="IPR002397">
    <property type="entry name" value="Cyt_P450_B"/>
</dbReference>
<keyword evidence="2" id="KW-0349">Heme</keyword>
<dbReference type="InterPro" id="IPR001128">
    <property type="entry name" value="Cyt_P450"/>
</dbReference>
<dbReference type="Proteomes" id="UP000306635">
    <property type="component" value="Unassembled WGS sequence"/>
</dbReference>
<dbReference type="PANTHER" id="PTHR46696:SF6">
    <property type="entry name" value="P450, PUTATIVE (EUROFUNG)-RELATED"/>
    <property type="match status" value="1"/>
</dbReference>
<dbReference type="Pfam" id="PF00067">
    <property type="entry name" value="p450"/>
    <property type="match status" value="1"/>
</dbReference>
<dbReference type="GO" id="GO:0016705">
    <property type="term" value="F:oxidoreductase activity, acting on paired donors, with incorporation or reduction of molecular oxygen"/>
    <property type="evidence" value="ECO:0007669"/>
    <property type="project" value="InterPro"/>
</dbReference>
<dbReference type="OrthoDB" id="4258484at2"/>
<evidence type="ECO:0000313" key="4">
    <source>
        <dbReference type="EMBL" id="TLX70655.1"/>
    </source>
</evidence>
<dbReference type="CDD" id="cd11035">
    <property type="entry name" value="P450cam-like"/>
    <property type="match status" value="1"/>
</dbReference>
<feature type="transmembrane region" description="Helical" evidence="3">
    <location>
        <begin position="228"/>
        <end position="255"/>
    </location>
</feature>
<dbReference type="PROSITE" id="PS00086">
    <property type="entry name" value="CYTOCHROME_P450"/>
    <property type="match status" value="1"/>
</dbReference>
<dbReference type="PRINTS" id="PR00359">
    <property type="entry name" value="BP450"/>
</dbReference>
<dbReference type="GO" id="GO:0005506">
    <property type="term" value="F:iron ion binding"/>
    <property type="evidence" value="ECO:0007669"/>
    <property type="project" value="InterPro"/>
</dbReference>
<keyword evidence="2" id="KW-0503">Monooxygenase</keyword>
<comment type="similarity">
    <text evidence="1 2">Belongs to the cytochrome P450 family.</text>
</comment>
<keyword evidence="2" id="KW-0560">Oxidoreductase</keyword>
<accession>A0A5R9QM58</accession>
<keyword evidence="5" id="KW-1185">Reference proteome</keyword>
<sequence>MSQPATWTVPEHVPEDRVVDFDFMHPPGAESDVHAAWKALHRGPDIVWSPYNGGHWIATRAEDIETIQKDNLRFSHARVTIPRSDDVTLVPLELDPPEHTAYRTLITPSFLPQAIASMESDVRALTIELIEGFKNKGECEFVGEFAKMLPIVIFLRLVDLPQEDRLHLLEMAELSVRGDLEERQRSQGMLMGYIGKWVQERASNPGNDLISLIVNAKIDGQPISPERMFGMMIVVLFGGLDTVAAMMSFICRFLAEHPAERRRLAEEPELILTAVDELIRRHGVTNTARVVVEDIEFKGVQLKKGDQIQVPNALFGLDERRFANPMEIDLARKPVVHAAFGNGAHRCPGSFLARTEIKVFLQEWLKRIPEFEIKAGEQPRCASGMVNGMLYLPLQWKVA</sequence>
<organism evidence="4 5">
    <name type="scientific">Pseudomonas nicosulfuronedens</name>
    <dbReference type="NCBI Taxonomy" id="2571105"/>
    <lineage>
        <taxon>Bacteria</taxon>
        <taxon>Pseudomonadati</taxon>
        <taxon>Pseudomonadota</taxon>
        <taxon>Gammaproteobacteria</taxon>
        <taxon>Pseudomonadales</taxon>
        <taxon>Pseudomonadaceae</taxon>
        <taxon>Pseudomonas</taxon>
    </lineage>
</organism>
<evidence type="ECO:0000256" key="2">
    <source>
        <dbReference type="RuleBase" id="RU000461"/>
    </source>
</evidence>
<comment type="caution">
    <text evidence="4">The sequence shown here is derived from an EMBL/GenBank/DDBJ whole genome shotgun (WGS) entry which is preliminary data.</text>
</comment>
<protein>
    <submittedName>
        <fullName evidence="4">Cytochrome P450</fullName>
    </submittedName>
</protein>
<evidence type="ECO:0000256" key="3">
    <source>
        <dbReference type="SAM" id="Phobius"/>
    </source>
</evidence>
<evidence type="ECO:0000313" key="5">
    <source>
        <dbReference type="Proteomes" id="UP000306635"/>
    </source>
</evidence>
<keyword evidence="2" id="KW-0479">Metal-binding</keyword>
<keyword evidence="3" id="KW-0812">Transmembrane</keyword>
<dbReference type="PANTHER" id="PTHR46696">
    <property type="entry name" value="P450, PUTATIVE (EUROFUNG)-RELATED"/>
    <property type="match status" value="1"/>
</dbReference>
<keyword evidence="3" id="KW-0472">Membrane</keyword>
<reference evidence="4 5" key="1">
    <citation type="submission" date="2019-04" db="EMBL/GenBank/DDBJ databases">
        <authorList>
            <person name="Li M."/>
        </authorList>
    </citation>
    <scope>NUCLEOTIDE SEQUENCE [LARGE SCALE GENOMIC DNA]</scope>
    <source>
        <strain evidence="4 5">LAM1902</strain>
    </source>
</reference>
<dbReference type="InterPro" id="IPR036396">
    <property type="entry name" value="Cyt_P450_sf"/>
</dbReference>
<dbReference type="AlphaFoldDB" id="A0A5R9QM58"/>
<keyword evidence="2" id="KW-0408">Iron</keyword>
<name>A0A5R9QM58_9PSED</name>